<sequence>MRQLLLCFLFFVLFTACNRNKDPEPAKEIAGIVGKWKMLEMQYMRGDSIIIQPGDMEDVPNNEFSIRFDGVMLSEGYGSCCPITEFKVNGVLFEIKPVRQVPVNPNCAYVDCMMCPDVAITQVGDQMTIAWCNGITGKYVRVR</sequence>
<proteinExistence type="predicted"/>
<protein>
    <submittedName>
        <fullName evidence="1">Uncharacterized protein</fullName>
    </submittedName>
</protein>
<dbReference type="Proteomes" id="UP000256373">
    <property type="component" value="Unassembled WGS sequence"/>
</dbReference>
<evidence type="ECO:0000313" key="2">
    <source>
        <dbReference type="Proteomes" id="UP000256373"/>
    </source>
</evidence>
<organism evidence="1 2">
    <name type="scientific">Dyadobacter luteus</name>
    <dbReference type="NCBI Taxonomy" id="2259619"/>
    <lineage>
        <taxon>Bacteria</taxon>
        <taxon>Pseudomonadati</taxon>
        <taxon>Bacteroidota</taxon>
        <taxon>Cytophagia</taxon>
        <taxon>Cytophagales</taxon>
        <taxon>Spirosomataceae</taxon>
        <taxon>Dyadobacter</taxon>
    </lineage>
</organism>
<keyword evidence="2" id="KW-1185">Reference proteome</keyword>
<reference evidence="1 2" key="1">
    <citation type="submission" date="2018-07" db="EMBL/GenBank/DDBJ databases">
        <title>Dyadobacter roseus sp. nov., isolated from rose rhizosphere soil.</title>
        <authorList>
            <person name="Chen L."/>
        </authorList>
    </citation>
    <scope>NUCLEOTIDE SEQUENCE [LARGE SCALE GENOMIC DNA]</scope>
    <source>
        <strain evidence="1 2">RS19</strain>
    </source>
</reference>
<comment type="caution">
    <text evidence="1">The sequence shown here is derived from an EMBL/GenBank/DDBJ whole genome shotgun (WGS) entry which is preliminary data.</text>
</comment>
<dbReference type="AlphaFoldDB" id="A0A3D8Y5Y3"/>
<dbReference type="EMBL" id="QNUL01000023">
    <property type="protein sequence ID" value="REA58040.1"/>
    <property type="molecule type" value="Genomic_DNA"/>
</dbReference>
<dbReference type="OrthoDB" id="953349at2"/>
<name>A0A3D8Y5Y3_9BACT</name>
<dbReference type="RefSeq" id="WP_115833079.1">
    <property type="nucleotide sequence ID" value="NZ_QNUL01000023.1"/>
</dbReference>
<dbReference type="PROSITE" id="PS51257">
    <property type="entry name" value="PROKAR_LIPOPROTEIN"/>
    <property type="match status" value="1"/>
</dbReference>
<evidence type="ECO:0000313" key="1">
    <source>
        <dbReference type="EMBL" id="REA58040.1"/>
    </source>
</evidence>
<gene>
    <name evidence="1" type="ORF">DSL64_21895</name>
</gene>
<accession>A0A3D8Y5Y3</accession>